<comment type="caution">
    <text evidence="5">The sequence shown here is derived from an EMBL/GenBank/DDBJ whole genome shotgun (WGS) entry which is preliminary data.</text>
</comment>
<dbReference type="InterPro" id="IPR036390">
    <property type="entry name" value="WH_DNA-bd_sf"/>
</dbReference>
<evidence type="ECO:0000256" key="3">
    <source>
        <dbReference type="ARBA" id="ARBA00023163"/>
    </source>
</evidence>
<gene>
    <name evidence="5" type="ORF">TMPK1_12060</name>
</gene>
<dbReference type="InterPro" id="IPR011711">
    <property type="entry name" value="GntR_C"/>
</dbReference>
<evidence type="ECO:0000259" key="4">
    <source>
        <dbReference type="PROSITE" id="PS50949"/>
    </source>
</evidence>
<protein>
    <submittedName>
        <fullName evidence="5">GntR family transcriptional regulator</fullName>
    </submittedName>
</protein>
<name>A0A8S8XBH0_9PROT</name>
<dbReference type="InterPro" id="IPR000524">
    <property type="entry name" value="Tscrpt_reg_HTH_GntR"/>
</dbReference>
<dbReference type="InterPro" id="IPR036388">
    <property type="entry name" value="WH-like_DNA-bd_sf"/>
</dbReference>
<keyword evidence="1" id="KW-0805">Transcription regulation</keyword>
<dbReference type="Proteomes" id="UP000681075">
    <property type="component" value="Unassembled WGS sequence"/>
</dbReference>
<evidence type="ECO:0000256" key="1">
    <source>
        <dbReference type="ARBA" id="ARBA00023015"/>
    </source>
</evidence>
<dbReference type="Pfam" id="PF00392">
    <property type="entry name" value="GntR"/>
    <property type="match status" value="1"/>
</dbReference>
<dbReference type="GO" id="GO:0003677">
    <property type="term" value="F:DNA binding"/>
    <property type="evidence" value="ECO:0007669"/>
    <property type="project" value="UniProtKB-KW"/>
</dbReference>
<dbReference type="Gene3D" id="1.10.10.10">
    <property type="entry name" value="Winged helix-like DNA-binding domain superfamily/Winged helix DNA-binding domain"/>
    <property type="match status" value="1"/>
</dbReference>
<dbReference type="SUPFAM" id="SSF46785">
    <property type="entry name" value="Winged helix' DNA-binding domain"/>
    <property type="match status" value="1"/>
</dbReference>
<dbReference type="AlphaFoldDB" id="A0A8S8XBH0"/>
<dbReference type="PANTHER" id="PTHR43537:SF49">
    <property type="entry name" value="TRANSCRIPTIONAL REGULATORY PROTEIN"/>
    <property type="match status" value="1"/>
</dbReference>
<feature type="domain" description="HTH gntR-type" evidence="4">
    <location>
        <begin position="15"/>
        <end position="82"/>
    </location>
</feature>
<dbReference type="SMART" id="SM00895">
    <property type="entry name" value="FCD"/>
    <property type="match status" value="1"/>
</dbReference>
<dbReference type="EMBL" id="BOPV01000001">
    <property type="protein sequence ID" value="GIL38969.1"/>
    <property type="molecule type" value="Genomic_DNA"/>
</dbReference>
<dbReference type="Pfam" id="PF07729">
    <property type="entry name" value="FCD"/>
    <property type="match status" value="1"/>
</dbReference>
<organism evidence="5 6">
    <name type="scientific">Roseiterribacter gracilis</name>
    <dbReference type="NCBI Taxonomy" id="2812848"/>
    <lineage>
        <taxon>Bacteria</taxon>
        <taxon>Pseudomonadati</taxon>
        <taxon>Pseudomonadota</taxon>
        <taxon>Alphaproteobacteria</taxon>
        <taxon>Rhodospirillales</taxon>
        <taxon>Roseiterribacteraceae</taxon>
        <taxon>Roseiterribacter</taxon>
    </lineage>
</organism>
<dbReference type="GO" id="GO:0003700">
    <property type="term" value="F:DNA-binding transcription factor activity"/>
    <property type="evidence" value="ECO:0007669"/>
    <property type="project" value="InterPro"/>
</dbReference>
<evidence type="ECO:0000313" key="6">
    <source>
        <dbReference type="Proteomes" id="UP000681075"/>
    </source>
</evidence>
<reference evidence="5" key="1">
    <citation type="submission" date="2021-02" db="EMBL/GenBank/DDBJ databases">
        <title>Genome sequence of Rhodospirillales sp. strain TMPK1 isolated from soil.</title>
        <authorList>
            <person name="Nakai R."/>
            <person name="Kusada H."/>
            <person name="Tamaki H."/>
        </authorList>
    </citation>
    <scope>NUCLEOTIDE SEQUENCE</scope>
    <source>
        <strain evidence="5">TMPK1</strain>
    </source>
</reference>
<dbReference type="PANTHER" id="PTHR43537">
    <property type="entry name" value="TRANSCRIPTIONAL REGULATOR, GNTR FAMILY"/>
    <property type="match status" value="1"/>
</dbReference>
<keyword evidence="6" id="KW-1185">Reference proteome</keyword>
<dbReference type="RefSeq" id="WP_420242069.1">
    <property type="nucleotide sequence ID" value="NZ_BOPV01000001.1"/>
</dbReference>
<dbReference type="SUPFAM" id="SSF48008">
    <property type="entry name" value="GntR ligand-binding domain-like"/>
    <property type="match status" value="1"/>
</dbReference>
<accession>A0A8S8XBH0</accession>
<keyword evidence="2" id="KW-0238">DNA-binding</keyword>
<keyword evidence="3" id="KW-0804">Transcription</keyword>
<dbReference type="InterPro" id="IPR008920">
    <property type="entry name" value="TF_FadR/GntR_C"/>
</dbReference>
<dbReference type="Gene3D" id="1.20.120.530">
    <property type="entry name" value="GntR ligand-binding domain-like"/>
    <property type="match status" value="1"/>
</dbReference>
<sequence>MARVARKLEPLEPRAVALSTVVAAIEEDIVLGRLLPRERLVEDDLMVRFEAKRNVVRQALIELERMGTVERVPNRGAQVRSYTADQVQKLYDVREMLEMNAASMIPLPLNEPALEELRAIQRQHDAAVKAGDLKKVFRANVAFHRALFANCGNRYLSEAINEFAHKAHVIRFHSLNQKRYVKSAREDHWAMIEALEKGDRKKLIDICRGHLLPSKVAYLKVAPRIE</sequence>
<dbReference type="PROSITE" id="PS50949">
    <property type="entry name" value="HTH_GNTR"/>
    <property type="match status" value="1"/>
</dbReference>
<dbReference type="SMART" id="SM00345">
    <property type="entry name" value="HTH_GNTR"/>
    <property type="match status" value="1"/>
</dbReference>
<proteinExistence type="predicted"/>
<evidence type="ECO:0000313" key="5">
    <source>
        <dbReference type="EMBL" id="GIL38969.1"/>
    </source>
</evidence>
<evidence type="ECO:0000256" key="2">
    <source>
        <dbReference type="ARBA" id="ARBA00023125"/>
    </source>
</evidence>